<dbReference type="GO" id="GO:0005829">
    <property type="term" value="C:cytosol"/>
    <property type="evidence" value="ECO:0007669"/>
    <property type="project" value="TreeGrafter"/>
</dbReference>
<organism evidence="4 5">
    <name type="scientific">Isosphaera pallida (strain ATCC 43644 / DSM 9630 / IS1B)</name>
    <dbReference type="NCBI Taxonomy" id="575540"/>
    <lineage>
        <taxon>Bacteria</taxon>
        <taxon>Pseudomonadati</taxon>
        <taxon>Planctomycetota</taxon>
        <taxon>Planctomycetia</taxon>
        <taxon>Isosphaerales</taxon>
        <taxon>Isosphaeraceae</taxon>
        <taxon>Isosphaera</taxon>
    </lineage>
</organism>
<dbReference type="InParanoid" id="E8QYY4"/>
<dbReference type="InterPro" id="IPR015946">
    <property type="entry name" value="KH_dom-like_a/b"/>
</dbReference>
<keyword evidence="1 2" id="KW-0690">Ribosome biogenesis</keyword>
<dbReference type="AlphaFoldDB" id="E8QYY4"/>
<dbReference type="HOGENOM" id="CLU_089475_6_0_0"/>
<dbReference type="FunCoup" id="E8QYY4">
    <property type="interactions" value="400"/>
</dbReference>
<dbReference type="NCBIfam" id="TIGR00082">
    <property type="entry name" value="rbfA"/>
    <property type="match status" value="1"/>
</dbReference>
<evidence type="ECO:0000256" key="2">
    <source>
        <dbReference type="HAMAP-Rule" id="MF_00003"/>
    </source>
</evidence>
<dbReference type="GO" id="GO:0043024">
    <property type="term" value="F:ribosomal small subunit binding"/>
    <property type="evidence" value="ECO:0007669"/>
    <property type="project" value="TreeGrafter"/>
</dbReference>
<feature type="compositionally biased region" description="Polar residues" evidence="3">
    <location>
        <begin position="151"/>
        <end position="160"/>
    </location>
</feature>
<proteinExistence type="inferred from homology"/>
<evidence type="ECO:0000256" key="1">
    <source>
        <dbReference type="ARBA" id="ARBA00022517"/>
    </source>
</evidence>
<dbReference type="InterPro" id="IPR023799">
    <property type="entry name" value="RbfA_dom_sf"/>
</dbReference>
<comment type="subunit">
    <text evidence="2">Monomer. Binds 30S ribosomal subunits, but not 50S ribosomal subunits or 70S ribosomes.</text>
</comment>
<dbReference type="HAMAP" id="MF_00003">
    <property type="entry name" value="RbfA"/>
    <property type="match status" value="1"/>
</dbReference>
<feature type="region of interest" description="Disordered" evidence="3">
    <location>
        <begin position="120"/>
        <end position="180"/>
    </location>
</feature>
<gene>
    <name evidence="2" type="primary">rbfA</name>
    <name evidence="4" type="ordered locus">Isop_1536</name>
</gene>
<dbReference type="STRING" id="575540.Isop_1536"/>
<keyword evidence="2" id="KW-0963">Cytoplasm</keyword>
<dbReference type="InterPro" id="IPR000238">
    <property type="entry name" value="RbfA"/>
</dbReference>
<comment type="similarity">
    <text evidence="2">Belongs to the RbfA family.</text>
</comment>
<comment type="function">
    <text evidence="2">One of several proteins that assist in the late maturation steps of the functional core of the 30S ribosomal subunit. Associates with free 30S ribosomal subunits (but not with 30S subunits that are part of 70S ribosomes or polysomes). Required for efficient processing of 16S rRNA. May interact with the 5'-terminal helix region of 16S rRNA.</text>
</comment>
<keyword evidence="5" id="KW-1185">Reference proteome</keyword>
<comment type="subcellular location">
    <subcellularLocation>
        <location evidence="2">Cytoplasm</location>
    </subcellularLocation>
</comment>
<dbReference type="GO" id="GO:0030490">
    <property type="term" value="P:maturation of SSU-rRNA"/>
    <property type="evidence" value="ECO:0007669"/>
    <property type="project" value="UniProtKB-UniRule"/>
</dbReference>
<dbReference type="PROSITE" id="PS01319">
    <property type="entry name" value="RBFA"/>
    <property type="match status" value="1"/>
</dbReference>
<dbReference type="InterPro" id="IPR020053">
    <property type="entry name" value="Ribosome-bd_factorA_CS"/>
</dbReference>
<dbReference type="SUPFAM" id="SSF89919">
    <property type="entry name" value="Ribosome-binding factor A, RbfA"/>
    <property type="match status" value="1"/>
</dbReference>
<reference evidence="4 5" key="1">
    <citation type="journal article" date="2011" name="Stand. Genomic Sci.">
        <title>Complete genome sequence of Isosphaera pallida type strain (IS1B).</title>
        <authorList>
            <consortium name="US DOE Joint Genome Institute (JGI-PGF)"/>
            <person name="Goker M."/>
            <person name="Cleland D."/>
            <person name="Saunders E."/>
            <person name="Lapidus A."/>
            <person name="Nolan M."/>
            <person name="Lucas S."/>
            <person name="Hammon N."/>
            <person name="Deshpande S."/>
            <person name="Cheng J.F."/>
            <person name="Tapia R."/>
            <person name="Han C."/>
            <person name="Goodwin L."/>
            <person name="Pitluck S."/>
            <person name="Liolios K."/>
            <person name="Pagani I."/>
            <person name="Ivanova N."/>
            <person name="Mavromatis K."/>
            <person name="Pati A."/>
            <person name="Chen A."/>
            <person name="Palaniappan K."/>
            <person name="Land M."/>
            <person name="Hauser L."/>
            <person name="Chang Y.J."/>
            <person name="Jeffries C.D."/>
            <person name="Detter J.C."/>
            <person name="Beck B."/>
            <person name="Woyke T."/>
            <person name="Bristow J."/>
            <person name="Eisen J.A."/>
            <person name="Markowitz V."/>
            <person name="Hugenholtz P."/>
            <person name="Kyrpides N.C."/>
            <person name="Klenk H.P."/>
        </authorList>
    </citation>
    <scope>NUCLEOTIDE SEQUENCE [LARGE SCALE GENOMIC DNA]</scope>
    <source>
        <strain evidence="5">ATCC 43644 / DSM 9630 / IS1B</strain>
    </source>
</reference>
<dbReference type="eggNOG" id="COG0858">
    <property type="taxonomic scope" value="Bacteria"/>
</dbReference>
<dbReference type="KEGG" id="ipa:Isop_1536"/>
<dbReference type="PANTHER" id="PTHR33515">
    <property type="entry name" value="RIBOSOME-BINDING FACTOR A, CHLOROPLASTIC-RELATED"/>
    <property type="match status" value="1"/>
</dbReference>
<sequence>MPSHRPLKVAEAIREVVAHSILFELSDPRIKNVTVLRVEVPGDLRTAKVFVSVMGPPKTQSLSLRGLQSARGFLQSKVAARLQMKTVPILSFELDDSLRKAQEMAALFARAEAELGLGTRTAAEPPPTAPLDHPPSSHDEPDQSDQETTDTADSPATNQDDPPPCGSPSHPNAADQPPPR</sequence>
<evidence type="ECO:0000313" key="5">
    <source>
        <dbReference type="Proteomes" id="UP000008631"/>
    </source>
</evidence>
<name>E8QYY4_ISOPI</name>
<protein>
    <recommendedName>
        <fullName evidence="2">Ribosome-binding factor A</fullName>
    </recommendedName>
</protein>
<accession>E8QYY4</accession>
<dbReference type="Pfam" id="PF02033">
    <property type="entry name" value="RBFA"/>
    <property type="match status" value="1"/>
</dbReference>
<evidence type="ECO:0000313" key="4">
    <source>
        <dbReference type="EMBL" id="ADV62121.1"/>
    </source>
</evidence>
<evidence type="ECO:0000256" key="3">
    <source>
        <dbReference type="SAM" id="MobiDB-lite"/>
    </source>
</evidence>
<dbReference type="OrthoDB" id="307788at2"/>
<dbReference type="RefSeq" id="WP_013564409.1">
    <property type="nucleotide sequence ID" value="NC_014962.1"/>
</dbReference>
<dbReference type="Gene3D" id="3.30.300.20">
    <property type="match status" value="1"/>
</dbReference>
<feature type="compositionally biased region" description="Pro residues" evidence="3">
    <location>
        <begin position="124"/>
        <end position="133"/>
    </location>
</feature>
<dbReference type="Proteomes" id="UP000008631">
    <property type="component" value="Chromosome"/>
</dbReference>
<dbReference type="EMBL" id="CP002353">
    <property type="protein sequence ID" value="ADV62121.1"/>
    <property type="molecule type" value="Genomic_DNA"/>
</dbReference>
<dbReference type="PANTHER" id="PTHR33515:SF1">
    <property type="entry name" value="RIBOSOME-BINDING FACTOR A, CHLOROPLASTIC-RELATED"/>
    <property type="match status" value="1"/>
</dbReference>